<dbReference type="SMART" id="SM00932">
    <property type="entry name" value="Nfu_N"/>
    <property type="match status" value="1"/>
</dbReference>
<evidence type="ECO:0000313" key="2">
    <source>
        <dbReference type="EMBL" id="TBL71210.1"/>
    </source>
</evidence>
<organism evidence="2 3">
    <name type="scientific">Paenibacillus thalictri</name>
    <dbReference type="NCBI Taxonomy" id="2527873"/>
    <lineage>
        <taxon>Bacteria</taxon>
        <taxon>Bacillati</taxon>
        <taxon>Bacillota</taxon>
        <taxon>Bacilli</taxon>
        <taxon>Bacillales</taxon>
        <taxon>Paenibacillaceae</taxon>
        <taxon>Paenibacillus</taxon>
    </lineage>
</organism>
<keyword evidence="3" id="KW-1185">Reference proteome</keyword>
<gene>
    <name evidence="2" type="ORF">EYB31_31030</name>
</gene>
<dbReference type="EMBL" id="SIRE01000027">
    <property type="protein sequence ID" value="TBL71210.1"/>
    <property type="molecule type" value="Genomic_DNA"/>
</dbReference>
<dbReference type="AlphaFoldDB" id="A0A4Q9DG83"/>
<dbReference type="InterPro" id="IPR016024">
    <property type="entry name" value="ARM-type_fold"/>
</dbReference>
<dbReference type="Gene3D" id="1.25.10.10">
    <property type="entry name" value="Leucine-rich Repeat Variant"/>
    <property type="match status" value="1"/>
</dbReference>
<dbReference type="InterPro" id="IPR025989">
    <property type="entry name" value="Virulence_F_dom"/>
</dbReference>
<dbReference type="PANTHER" id="PTHR12697">
    <property type="entry name" value="PBS LYASE HEAT-LIKE PROTEIN"/>
    <property type="match status" value="1"/>
</dbReference>
<dbReference type="InterPro" id="IPR036498">
    <property type="entry name" value="Nfu/NifU_N_sf"/>
</dbReference>
<accession>A0A4Q9DG83</accession>
<dbReference type="Proteomes" id="UP000293142">
    <property type="component" value="Unassembled WGS sequence"/>
</dbReference>
<evidence type="ECO:0000313" key="3">
    <source>
        <dbReference type="Proteomes" id="UP000293142"/>
    </source>
</evidence>
<comment type="caution">
    <text evidence="2">The sequence shown here is derived from an EMBL/GenBank/DDBJ whole genome shotgun (WGS) entry which is preliminary data.</text>
</comment>
<dbReference type="SMART" id="SM00567">
    <property type="entry name" value="EZ_HEAT"/>
    <property type="match status" value="4"/>
</dbReference>
<dbReference type="InterPro" id="IPR011989">
    <property type="entry name" value="ARM-like"/>
</dbReference>
<dbReference type="RefSeq" id="WP_131017389.1">
    <property type="nucleotide sequence ID" value="NZ_SIRE01000027.1"/>
</dbReference>
<dbReference type="SUPFAM" id="SSF48371">
    <property type="entry name" value="ARM repeat"/>
    <property type="match status" value="1"/>
</dbReference>
<dbReference type="PANTHER" id="PTHR12697:SF37">
    <property type="entry name" value="CONSERVED VIRULENCE FACTOR C"/>
    <property type="match status" value="1"/>
</dbReference>
<dbReference type="Gene3D" id="3.30.1370.70">
    <property type="entry name" value="Scaffold protein Nfu/NifU, N-terminal domain"/>
    <property type="match status" value="1"/>
</dbReference>
<dbReference type="Pfam" id="PF13769">
    <property type="entry name" value="Virulence_fact"/>
    <property type="match status" value="1"/>
</dbReference>
<proteinExistence type="predicted"/>
<name>A0A4Q9DG83_9BACL</name>
<feature type="domain" description="Scaffold protein Nfu/NifU N-terminal" evidence="1">
    <location>
        <begin position="4"/>
        <end position="90"/>
    </location>
</feature>
<dbReference type="OrthoDB" id="420201at2"/>
<sequence length="386" mass="41570">MRIHSIEPTPSPNTMKINVDEKIPDGVRVTYTADTSAKAPAYIRKLLGISGVASVYRAADFIAVDRTAKADWQAILAGVREALGGDNAAGGPAAAGDAGTEADAAGFGEVTVLLQTFRGIPLQVRVSLGTEQQRAALPERFSQAAVQAGTAAPNLIKERQLEELGVRYGELRDVLDAVVQEIDAAYDPPRLEELVRLAMAAPTQEAVAAPPERRELSAAEVAERFASADWKQRYAALRQMRPAADKLPLLERALGDANASVRRLAAVYLGDLKSPEAVTLLCRALEDDAAAVRRTVGDTLSDIGDPAAIPAMVRALSDPSKIVRWRAARFLFEVGDDTALPALRAAENDPEFEISMQIKMAVERIEGGHEAEGSVWQQMTRRDRSK</sequence>
<dbReference type="SUPFAM" id="SSF110836">
    <property type="entry name" value="Hypothetical protein SAV1430"/>
    <property type="match status" value="1"/>
</dbReference>
<protein>
    <submittedName>
        <fullName evidence="2">Virulence factor</fullName>
    </submittedName>
</protein>
<dbReference type="Pfam" id="PF13646">
    <property type="entry name" value="HEAT_2"/>
    <property type="match status" value="1"/>
</dbReference>
<dbReference type="Pfam" id="PF08712">
    <property type="entry name" value="Nfu_N"/>
    <property type="match status" value="1"/>
</dbReference>
<reference evidence="2 3" key="1">
    <citation type="submission" date="2019-02" db="EMBL/GenBank/DDBJ databases">
        <title>Paenibacillus sp. nov., isolated from surface-sterilized tissue of Thalictrum simplex L.</title>
        <authorList>
            <person name="Tuo L."/>
        </authorList>
    </citation>
    <scope>NUCLEOTIDE SEQUENCE [LARGE SCALE GENOMIC DNA]</scope>
    <source>
        <strain evidence="2 3">N2SHLJ1</strain>
    </source>
</reference>
<evidence type="ECO:0000259" key="1">
    <source>
        <dbReference type="SMART" id="SM00932"/>
    </source>
</evidence>
<dbReference type="InterPro" id="IPR004155">
    <property type="entry name" value="PBS_lyase_HEAT"/>
</dbReference>
<dbReference type="GO" id="GO:0016491">
    <property type="term" value="F:oxidoreductase activity"/>
    <property type="evidence" value="ECO:0007669"/>
    <property type="project" value="TreeGrafter"/>
</dbReference>
<dbReference type="InterPro" id="IPR014824">
    <property type="entry name" value="Nfu/NifU_N"/>
</dbReference>